<sequence length="77" mass="9070">MELRVLKYFLAVARHQNITRAAEELHLTQPTLSRQLQDLEEELGTPLFTREKRRMELTEAGLFLKARAEEMTTLEEK</sequence>
<feature type="non-terminal residue" evidence="6">
    <location>
        <position position="77"/>
    </location>
</feature>
<gene>
    <name evidence="6" type="ORF">HF878_03835</name>
</gene>
<keyword evidence="3" id="KW-0238">DNA-binding</keyword>
<evidence type="ECO:0000256" key="1">
    <source>
        <dbReference type="ARBA" id="ARBA00009437"/>
    </source>
</evidence>
<dbReference type="PANTHER" id="PTHR30346">
    <property type="entry name" value="TRANSCRIPTIONAL DUAL REGULATOR HCAR-RELATED"/>
    <property type="match status" value="1"/>
</dbReference>
<dbReference type="SUPFAM" id="SSF46785">
    <property type="entry name" value="Winged helix' DNA-binding domain"/>
    <property type="match status" value="1"/>
</dbReference>
<evidence type="ECO:0000259" key="5">
    <source>
        <dbReference type="PROSITE" id="PS50931"/>
    </source>
</evidence>
<evidence type="ECO:0000256" key="3">
    <source>
        <dbReference type="ARBA" id="ARBA00023125"/>
    </source>
</evidence>
<dbReference type="GO" id="GO:0003700">
    <property type="term" value="F:DNA-binding transcription factor activity"/>
    <property type="evidence" value="ECO:0007669"/>
    <property type="project" value="InterPro"/>
</dbReference>
<dbReference type="EMBL" id="JABAFA010000008">
    <property type="protein sequence ID" value="NMD98614.1"/>
    <property type="molecule type" value="Genomic_DNA"/>
</dbReference>
<keyword evidence="7" id="KW-1185">Reference proteome</keyword>
<dbReference type="PANTHER" id="PTHR30346:SF28">
    <property type="entry name" value="HTH-TYPE TRANSCRIPTIONAL REGULATOR CYNR"/>
    <property type="match status" value="1"/>
</dbReference>
<dbReference type="Pfam" id="PF00126">
    <property type="entry name" value="HTH_1"/>
    <property type="match status" value="1"/>
</dbReference>
<accession>A0A848B922</accession>
<comment type="caution">
    <text evidence="6">The sequence shown here is derived from an EMBL/GenBank/DDBJ whole genome shotgun (WGS) entry which is preliminary data.</text>
</comment>
<dbReference type="PRINTS" id="PR00039">
    <property type="entry name" value="HTHLYSR"/>
</dbReference>
<keyword evidence="4" id="KW-0804">Transcription</keyword>
<dbReference type="InterPro" id="IPR000847">
    <property type="entry name" value="LysR_HTH_N"/>
</dbReference>
<feature type="domain" description="HTH lysR-type" evidence="5">
    <location>
        <begin position="1"/>
        <end position="58"/>
    </location>
</feature>
<keyword evidence="2" id="KW-0805">Transcription regulation</keyword>
<evidence type="ECO:0000256" key="2">
    <source>
        <dbReference type="ARBA" id="ARBA00023015"/>
    </source>
</evidence>
<evidence type="ECO:0000313" key="7">
    <source>
        <dbReference type="Proteomes" id="UP000543804"/>
    </source>
</evidence>
<dbReference type="RefSeq" id="WP_170077248.1">
    <property type="nucleotide sequence ID" value="NZ_JABAFA010000008.1"/>
</dbReference>
<dbReference type="InterPro" id="IPR036388">
    <property type="entry name" value="WH-like_DNA-bd_sf"/>
</dbReference>
<proteinExistence type="inferred from homology"/>
<evidence type="ECO:0000256" key="4">
    <source>
        <dbReference type="ARBA" id="ARBA00023163"/>
    </source>
</evidence>
<reference evidence="6 7" key="1">
    <citation type="submission" date="2020-04" db="EMBL/GenBank/DDBJ databases">
        <authorList>
            <person name="Hitch T.C.A."/>
            <person name="Wylensek D."/>
            <person name="Clavel T."/>
        </authorList>
    </citation>
    <scope>NUCLEOTIDE SEQUENCE [LARGE SCALE GENOMIC DNA]</scope>
    <source>
        <strain evidence="6 7">PG-130-P53-12</strain>
    </source>
</reference>
<dbReference type="PROSITE" id="PS50931">
    <property type="entry name" value="HTH_LYSR"/>
    <property type="match status" value="1"/>
</dbReference>
<dbReference type="Gene3D" id="1.10.10.10">
    <property type="entry name" value="Winged helix-like DNA-binding domain superfamily/Winged helix DNA-binding domain"/>
    <property type="match status" value="1"/>
</dbReference>
<comment type="similarity">
    <text evidence="1">Belongs to the LysR transcriptional regulatory family.</text>
</comment>
<evidence type="ECO:0000313" key="6">
    <source>
        <dbReference type="EMBL" id="NMD98614.1"/>
    </source>
</evidence>
<protein>
    <submittedName>
        <fullName evidence="6">LysR family transcriptional regulator</fullName>
    </submittedName>
</protein>
<name>A0A848B922_9FIRM</name>
<organism evidence="6 7">
    <name type="scientific">Selenomonas bovis</name>
    <dbReference type="NCBI Taxonomy" id="416586"/>
    <lineage>
        <taxon>Bacteria</taxon>
        <taxon>Bacillati</taxon>
        <taxon>Bacillota</taxon>
        <taxon>Negativicutes</taxon>
        <taxon>Selenomonadales</taxon>
        <taxon>Selenomonadaceae</taxon>
        <taxon>Selenomonas</taxon>
    </lineage>
</organism>
<dbReference type="FunFam" id="1.10.10.10:FF:000001">
    <property type="entry name" value="LysR family transcriptional regulator"/>
    <property type="match status" value="1"/>
</dbReference>
<dbReference type="AlphaFoldDB" id="A0A848B922"/>
<dbReference type="GO" id="GO:0003677">
    <property type="term" value="F:DNA binding"/>
    <property type="evidence" value="ECO:0007669"/>
    <property type="project" value="UniProtKB-KW"/>
</dbReference>
<dbReference type="InterPro" id="IPR036390">
    <property type="entry name" value="WH_DNA-bd_sf"/>
</dbReference>
<dbReference type="Proteomes" id="UP000543804">
    <property type="component" value="Unassembled WGS sequence"/>
</dbReference>
<dbReference type="GO" id="GO:0032993">
    <property type="term" value="C:protein-DNA complex"/>
    <property type="evidence" value="ECO:0007669"/>
    <property type="project" value="TreeGrafter"/>
</dbReference>